<feature type="transmembrane region" description="Helical" evidence="14">
    <location>
        <begin position="108"/>
        <end position="131"/>
    </location>
</feature>
<dbReference type="Gene3D" id="3.40.50.300">
    <property type="entry name" value="P-loop containing nucleotide triphosphate hydrolases"/>
    <property type="match status" value="1"/>
</dbReference>
<comment type="caution">
    <text evidence="17">The sequence shown here is derived from an EMBL/GenBank/DDBJ whole genome shotgun (WGS) entry which is preliminary data.</text>
</comment>
<evidence type="ECO:0000256" key="7">
    <source>
        <dbReference type="ARBA" id="ARBA00022801"/>
    </source>
</evidence>
<feature type="binding site" evidence="14">
    <location>
        <position position="429"/>
    </location>
    <ligand>
        <name>Zn(2+)</name>
        <dbReference type="ChEBI" id="CHEBI:29105"/>
        <note>catalytic</note>
    </ligand>
</feature>
<keyword evidence="7 14" id="KW-0378">Hydrolase</keyword>
<dbReference type="SUPFAM" id="SSF52540">
    <property type="entry name" value="P-loop containing nucleoside triphosphate hydrolases"/>
    <property type="match status" value="1"/>
</dbReference>
<dbReference type="AlphaFoldDB" id="A0A2M6WJE3"/>
<dbReference type="InterPro" id="IPR000642">
    <property type="entry name" value="Peptidase_M41"/>
</dbReference>
<dbReference type="PROSITE" id="PS00674">
    <property type="entry name" value="AAA"/>
    <property type="match status" value="1"/>
</dbReference>
<evidence type="ECO:0000256" key="15">
    <source>
        <dbReference type="RuleBase" id="RU003651"/>
    </source>
</evidence>
<dbReference type="PANTHER" id="PTHR23076:SF97">
    <property type="entry name" value="ATP-DEPENDENT ZINC METALLOPROTEASE YME1L1"/>
    <property type="match status" value="1"/>
</dbReference>
<dbReference type="EC" id="3.4.24.-" evidence="14"/>
<evidence type="ECO:0000313" key="18">
    <source>
        <dbReference type="Proteomes" id="UP000229112"/>
    </source>
</evidence>
<comment type="similarity">
    <text evidence="15">Belongs to the AAA ATPase family.</text>
</comment>
<evidence type="ECO:0000256" key="11">
    <source>
        <dbReference type="ARBA" id="ARBA00023049"/>
    </source>
</evidence>
<dbReference type="GO" id="GO:0016887">
    <property type="term" value="F:ATP hydrolysis activity"/>
    <property type="evidence" value="ECO:0007669"/>
    <property type="project" value="UniProtKB-UniRule"/>
</dbReference>
<dbReference type="GO" id="GO:0008270">
    <property type="term" value="F:zinc ion binding"/>
    <property type="evidence" value="ECO:0007669"/>
    <property type="project" value="UniProtKB-UniRule"/>
</dbReference>
<comment type="similarity">
    <text evidence="2 14">In the C-terminal section; belongs to the peptidase M41 family.</text>
</comment>
<dbReference type="InterPro" id="IPR027417">
    <property type="entry name" value="P-loop_NTPase"/>
</dbReference>
<dbReference type="InterPro" id="IPR041569">
    <property type="entry name" value="AAA_lid_3"/>
</dbReference>
<evidence type="ECO:0000256" key="10">
    <source>
        <dbReference type="ARBA" id="ARBA00022989"/>
    </source>
</evidence>
<evidence type="ECO:0000256" key="4">
    <source>
        <dbReference type="ARBA" id="ARBA00022692"/>
    </source>
</evidence>
<dbReference type="Pfam" id="PF00004">
    <property type="entry name" value="AAA"/>
    <property type="match status" value="1"/>
</dbReference>
<evidence type="ECO:0000256" key="2">
    <source>
        <dbReference type="ARBA" id="ARBA00010044"/>
    </source>
</evidence>
<dbReference type="InterPro" id="IPR005936">
    <property type="entry name" value="FtsH"/>
</dbReference>
<keyword evidence="11 14" id="KW-0482">Metalloprotease</keyword>
<proteinExistence type="inferred from homology"/>
<keyword evidence="14" id="KW-1003">Cell membrane</keyword>
<feature type="binding site" evidence="14">
    <location>
        <position position="425"/>
    </location>
    <ligand>
        <name>Zn(2+)</name>
        <dbReference type="ChEBI" id="CHEBI:29105"/>
        <note>catalytic</note>
    </ligand>
</feature>
<keyword evidence="10 14" id="KW-1133">Transmembrane helix</keyword>
<evidence type="ECO:0000313" key="17">
    <source>
        <dbReference type="EMBL" id="PIT92897.1"/>
    </source>
</evidence>
<dbReference type="InterPro" id="IPR003959">
    <property type="entry name" value="ATPase_AAA_core"/>
</dbReference>
<evidence type="ECO:0000256" key="14">
    <source>
        <dbReference type="HAMAP-Rule" id="MF_01458"/>
    </source>
</evidence>
<keyword evidence="6 14" id="KW-0547">Nucleotide-binding</keyword>
<feature type="active site" evidence="14">
    <location>
        <position position="426"/>
    </location>
</feature>
<dbReference type="FunFam" id="1.20.58.760:FF:000001">
    <property type="entry name" value="ATP-dependent zinc metalloprotease FtsH"/>
    <property type="match status" value="1"/>
</dbReference>
<comment type="caution">
    <text evidence="14">Lacks conserved residue(s) required for the propagation of feature annotation.</text>
</comment>
<comment type="function">
    <text evidence="14">Acts as a processive, ATP-dependent zinc metallopeptidase for both cytoplasmic and membrane proteins. Plays a role in the quality control of integral membrane proteins.</text>
</comment>
<gene>
    <name evidence="14" type="primary">ftsH</name>
    <name evidence="17" type="ORF">COU06_02845</name>
</gene>
<dbReference type="CDD" id="cd19501">
    <property type="entry name" value="RecA-like_FtsH"/>
    <property type="match status" value="1"/>
</dbReference>
<reference evidence="18" key="1">
    <citation type="submission" date="2017-09" db="EMBL/GenBank/DDBJ databases">
        <title>Depth-based differentiation of microbial function through sediment-hosted aquifers and enrichment of novel symbionts in the deep terrestrial subsurface.</title>
        <authorList>
            <person name="Probst A.J."/>
            <person name="Ladd B."/>
            <person name="Jarett J.K."/>
            <person name="Geller-Mcgrath D.E."/>
            <person name="Sieber C.M.K."/>
            <person name="Emerson J.B."/>
            <person name="Anantharaman K."/>
            <person name="Thomas B.C."/>
            <person name="Malmstrom R."/>
            <person name="Stieglmeier M."/>
            <person name="Klingl A."/>
            <person name="Woyke T."/>
            <person name="Ryan C.M."/>
            <person name="Banfield J.F."/>
        </authorList>
    </citation>
    <scope>NUCLEOTIDE SEQUENCE [LARGE SCALE GENOMIC DNA]</scope>
</reference>
<dbReference type="InterPro" id="IPR037219">
    <property type="entry name" value="Peptidase_M41-like"/>
</dbReference>
<keyword evidence="12 14" id="KW-0472">Membrane</keyword>
<keyword evidence="9 14" id="KW-0067">ATP-binding</keyword>
<feature type="binding site" evidence="14">
    <location>
        <position position="501"/>
    </location>
    <ligand>
        <name>Zn(2+)</name>
        <dbReference type="ChEBI" id="CHEBI:29105"/>
        <note>catalytic</note>
    </ligand>
</feature>
<dbReference type="PANTHER" id="PTHR23076">
    <property type="entry name" value="METALLOPROTEASE M41 FTSH"/>
    <property type="match status" value="1"/>
</dbReference>
<comment type="subunit">
    <text evidence="14">Homohexamer.</text>
</comment>
<evidence type="ECO:0000256" key="5">
    <source>
        <dbReference type="ARBA" id="ARBA00022723"/>
    </source>
</evidence>
<keyword evidence="17" id="KW-0132">Cell division</keyword>
<dbReference type="GO" id="GO:0051301">
    <property type="term" value="P:cell division"/>
    <property type="evidence" value="ECO:0007669"/>
    <property type="project" value="UniProtKB-KW"/>
</dbReference>
<dbReference type="NCBIfam" id="TIGR01241">
    <property type="entry name" value="FtsH_fam"/>
    <property type="match status" value="1"/>
</dbReference>
<protein>
    <recommendedName>
        <fullName evidence="14">ATP-dependent zinc metalloprotease FtsH</fullName>
        <ecNumber evidence="14">3.4.24.-</ecNumber>
    </recommendedName>
</protein>
<dbReference type="EMBL" id="PFAY01000029">
    <property type="protein sequence ID" value="PIT92897.1"/>
    <property type="molecule type" value="Genomic_DNA"/>
</dbReference>
<dbReference type="GO" id="GO:0004176">
    <property type="term" value="F:ATP-dependent peptidase activity"/>
    <property type="evidence" value="ECO:0007669"/>
    <property type="project" value="InterPro"/>
</dbReference>
<dbReference type="GO" id="GO:0005886">
    <property type="term" value="C:plasma membrane"/>
    <property type="evidence" value="ECO:0007669"/>
    <property type="project" value="UniProtKB-SubCell"/>
</dbReference>
<dbReference type="FunFam" id="1.10.8.60:FF:000001">
    <property type="entry name" value="ATP-dependent zinc metalloprotease FtsH"/>
    <property type="match status" value="1"/>
</dbReference>
<evidence type="ECO:0000256" key="1">
    <source>
        <dbReference type="ARBA" id="ARBA00004370"/>
    </source>
</evidence>
<dbReference type="GO" id="GO:0006508">
    <property type="term" value="P:proteolysis"/>
    <property type="evidence" value="ECO:0007669"/>
    <property type="project" value="UniProtKB-KW"/>
</dbReference>
<dbReference type="GO" id="GO:0004222">
    <property type="term" value="F:metalloendopeptidase activity"/>
    <property type="evidence" value="ECO:0007669"/>
    <property type="project" value="InterPro"/>
</dbReference>
<sequence>MKNFAKNISLALISLIFITLIFSSLSSSKQEIQNFSINEVVQRINSGDIQKIGINGNNLSLTLADGKKAQAKKEFESGLSETLRNFGVDPVAFQSVTVEIEEESGYKYWAGILIPTLLPIIVFVIIFWLIFRGAKGGQNQVMSFGKANIKMSAPGNKGKVTFKDVAGLKEVKQELVEIVDFLKNPKKFLDIGAKIPRGVLLMGAPGSGKTLLARAIAGESGVPFFYMSASEFVEMFVGVGASRIRDAFNTAKKHAPAILFIDEIDAVGRQRGAGLGGGHDEREQTLNQILVEMDGFDRENRVIVLAATNRPDILDSALLRPGRFDRRIVIDLPDIEEREEILKIHAKNKPIAKDVDYRKVAVRTPGFSGADLENLINEAAIMTARENKKIIDHNQILDSIEKVLLGPAKSSRVTSDREKNVTAYHEAGHALLASVLEDADPVHKVSIIGRGRAGGYTMKLPIEENRLKTKKQFVAELATMLGGYASEEIIFKDVSTGASNDLKEATNLAKRLVTKYGMSDKLGPVTFDNNDAIFVGKEISAEKDHSEATAAKIDQEVSRFLHDAYKNAKRIILEQKKVLDGIAKELVKNETLEQDEFDSLVKKLKIKTITL</sequence>
<keyword evidence="17" id="KW-0131">Cell cycle</keyword>
<dbReference type="FunFam" id="3.40.50.300:FF:000001">
    <property type="entry name" value="ATP-dependent zinc metalloprotease FtsH"/>
    <property type="match status" value="1"/>
</dbReference>
<organism evidence="17 18">
    <name type="scientific">Candidatus Harrisonbacteria bacterium CG10_big_fil_rev_8_21_14_0_10_38_8</name>
    <dbReference type="NCBI Taxonomy" id="1974582"/>
    <lineage>
        <taxon>Bacteria</taxon>
        <taxon>Candidatus Harrisoniibacteriota</taxon>
    </lineage>
</organism>
<feature type="domain" description="AAA+ ATPase" evidence="16">
    <location>
        <begin position="195"/>
        <end position="334"/>
    </location>
</feature>
<comment type="subcellular location">
    <subcellularLocation>
        <location evidence="14">Cell membrane</location>
        <topology evidence="14">Multi-pass membrane protein</topology>
        <orientation evidence="14">Cytoplasmic side</orientation>
    </subcellularLocation>
    <subcellularLocation>
        <location evidence="1">Membrane</location>
    </subcellularLocation>
</comment>
<comment type="cofactor">
    <cofactor evidence="14">
        <name>Zn(2+)</name>
        <dbReference type="ChEBI" id="CHEBI:29105"/>
    </cofactor>
    <text evidence="14">Binds 1 zinc ion per subunit.</text>
</comment>
<dbReference type="SMART" id="SM00382">
    <property type="entry name" value="AAA"/>
    <property type="match status" value="1"/>
</dbReference>
<dbReference type="Gene3D" id="1.20.58.760">
    <property type="entry name" value="Peptidase M41"/>
    <property type="match status" value="1"/>
</dbReference>
<comment type="similarity">
    <text evidence="13 14">In the central section; belongs to the AAA ATPase family.</text>
</comment>
<accession>A0A2M6WJE3</accession>
<dbReference type="InterPro" id="IPR003960">
    <property type="entry name" value="ATPase_AAA_CS"/>
</dbReference>
<dbReference type="Pfam" id="PF01434">
    <property type="entry name" value="Peptidase_M41"/>
    <property type="match status" value="1"/>
</dbReference>
<keyword evidence="8 14" id="KW-0862">Zinc</keyword>
<keyword evidence="3 14" id="KW-0645">Protease</keyword>
<evidence type="ECO:0000256" key="13">
    <source>
        <dbReference type="ARBA" id="ARBA00061570"/>
    </source>
</evidence>
<dbReference type="Proteomes" id="UP000229112">
    <property type="component" value="Unassembled WGS sequence"/>
</dbReference>
<name>A0A2M6WJE3_9BACT</name>
<feature type="binding site" evidence="14">
    <location>
        <begin position="203"/>
        <end position="210"/>
    </location>
    <ligand>
        <name>ATP</name>
        <dbReference type="ChEBI" id="CHEBI:30616"/>
    </ligand>
</feature>
<evidence type="ECO:0000256" key="9">
    <source>
        <dbReference type="ARBA" id="ARBA00022840"/>
    </source>
</evidence>
<dbReference type="Pfam" id="PF17862">
    <property type="entry name" value="AAA_lid_3"/>
    <property type="match status" value="1"/>
</dbReference>
<dbReference type="GO" id="GO:0005524">
    <property type="term" value="F:ATP binding"/>
    <property type="evidence" value="ECO:0007669"/>
    <property type="project" value="UniProtKB-UniRule"/>
</dbReference>
<evidence type="ECO:0000256" key="3">
    <source>
        <dbReference type="ARBA" id="ARBA00022670"/>
    </source>
</evidence>
<dbReference type="InterPro" id="IPR003593">
    <property type="entry name" value="AAA+_ATPase"/>
</dbReference>
<evidence type="ECO:0000259" key="16">
    <source>
        <dbReference type="SMART" id="SM00382"/>
    </source>
</evidence>
<dbReference type="HAMAP" id="MF_01458">
    <property type="entry name" value="FtsH"/>
    <property type="match status" value="1"/>
</dbReference>
<dbReference type="Gene3D" id="1.10.8.60">
    <property type="match status" value="1"/>
</dbReference>
<keyword evidence="4 14" id="KW-0812">Transmembrane</keyword>
<evidence type="ECO:0000256" key="12">
    <source>
        <dbReference type="ARBA" id="ARBA00023136"/>
    </source>
</evidence>
<dbReference type="GO" id="GO:0030163">
    <property type="term" value="P:protein catabolic process"/>
    <property type="evidence" value="ECO:0007669"/>
    <property type="project" value="UniProtKB-UniRule"/>
</dbReference>
<dbReference type="SUPFAM" id="SSF140990">
    <property type="entry name" value="FtsH protease domain-like"/>
    <property type="match status" value="1"/>
</dbReference>
<evidence type="ECO:0000256" key="8">
    <source>
        <dbReference type="ARBA" id="ARBA00022833"/>
    </source>
</evidence>
<evidence type="ECO:0000256" key="6">
    <source>
        <dbReference type="ARBA" id="ARBA00022741"/>
    </source>
</evidence>
<keyword evidence="5 14" id="KW-0479">Metal-binding</keyword>